<dbReference type="PANTHER" id="PTHR16305:SF35">
    <property type="entry name" value="TRANSCRIPTIONAL ACTIVATOR DOMAIN"/>
    <property type="match status" value="1"/>
</dbReference>
<dbReference type="AlphaFoldDB" id="A0A7G6WVI4"/>
<dbReference type="Gene3D" id="3.40.50.300">
    <property type="entry name" value="P-loop containing nucleotide triphosphate hydrolases"/>
    <property type="match status" value="1"/>
</dbReference>
<gene>
    <name evidence="5" type="ORF">F1D05_09025</name>
</gene>
<evidence type="ECO:0000256" key="2">
    <source>
        <dbReference type="ARBA" id="ARBA00022840"/>
    </source>
</evidence>
<dbReference type="InterPro" id="IPR027417">
    <property type="entry name" value="P-loop_NTPase"/>
</dbReference>
<dbReference type="GO" id="GO:0005524">
    <property type="term" value="F:ATP binding"/>
    <property type="evidence" value="ECO:0007669"/>
    <property type="project" value="UniProtKB-KW"/>
</dbReference>
<feature type="region of interest" description="Disordered" evidence="3">
    <location>
        <begin position="568"/>
        <end position="632"/>
    </location>
</feature>
<dbReference type="Pfam" id="PF13191">
    <property type="entry name" value="AAA_16"/>
    <property type="match status" value="1"/>
</dbReference>
<dbReference type="EMBL" id="CP043661">
    <property type="protein sequence ID" value="QNE17999.1"/>
    <property type="molecule type" value="Genomic_DNA"/>
</dbReference>
<name>A0A7G6WVI4_9ACTN</name>
<dbReference type="SUPFAM" id="SSF52540">
    <property type="entry name" value="P-loop containing nucleoside triphosphate hydrolases"/>
    <property type="match status" value="1"/>
</dbReference>
<accession>A0A7G6WVI4</accession>
<dbReference type="GO" id="GO:0004016">
    <property type="term" value="F:adenylate cyclase activity"/>
    <property type="evidence" value="ECO:0007669"/>
    <property type="project" value="TreeGrafter"/>
</dbReference>
<protein>
    <submittedName>
        <fullName evidence="5">AAA family ATPase</fullName>
    </submittedName>
</protein>
<organism evidence="5 6">
    <name type="scientific">Kribbella qitaiheensis</name>
    <dbReference type="NCBI Taxonomy" id="1544730"/>
    <lineage>
        <taxon>Bacteria</taxon>
        <taxon>Bacillati</taxon>
        <taxon>Actinomycetota</taxon>
        <taxon>Actinomycetes</taxon>
        <taxon>Propionibacteriales</taxon>
        <taxon>Kribbellaceae</taxon>
        <taxon>Kribbella</taxon>
    </lineage>
</organism>
<dbReference type="InterPro" id="IPR041664">
    <property type="entry name" value="AAA_16"/>
</dbReference>
<dbReference type="GO" id="GO:0005737">
    <property type="term" value="C:cytoplasm"/>
    <property type="evidence" value="ECO:0007669"/>
    <property type="project" value="TreeGrafter"/>
</dbReference>
<sequence length="632" mass="66834">MDPLRGRSAELGRLLDALRAAQDGKASLAVVTGEPGIGKSALLRAAVEQAERQGFLVATAAAHQTDDISPLASLAPALRVGPEPLVSTEHFLELAALNGQPLWLAERLADLIGRRLDGEVALIVLDDAQWSDPLTNFVLRVVVARLSECKVLWLLATRPAPGGVTDQLIDAVREQVPVNSIQLAPLSTEAVLELAADRPNAAVDPSLSVRLGGVQGIPFLAEQLIAGLYLTDAGLPDGLVEGVRRRTASTSELCRELLRTAAVFGSEFRLEDVAELMKEAIAKLAGALDEAIQAGLLLDSGATLTFRHELLRSAVLADVPPSAQRALHRAIANLLLATGRGPAAAAPHLLATAAPGDEDATGTLRKAAQELLATMSTTAIKVIQETFELTPVDHPLRSEVGEDVVQVLLAGGRYDDAKAFADDLLSGTVLFRGPVTPDLTASIRLRLAPQQWASGQLDPAALAIEGAAPHLAERLTAYWVLAGVEDPFETEDPVARAVQLLAAGLKAQVEGRYEVARDRYAQVRATKTAEIGSPPYFRIELAELFCRAQLDDLDGALKRLDELQAAAAGKGRGALRPGRAGTRRPLDRCSHAGARTGLVLRTRGDHTRRQGPGRLAGGRSTPKAVGRSTASS</sequence>
<keyword evidence="1" id="KW-0547">Nucleotide-binding</keyword>
<evidence type="ECO:0000313" key="5">
    <source>
        <dbReference type="EMBL" id="QNE17999.1"/>
    </source>
</evidence>
<dbReference type="PANTHER" id="PTHR16305">
    <property type="entry name" value="TESTICULAR SOLUBLE ADENYLYL CYCLASE"/>
    <property type="match status" value="1"/>
</dbReference>
<reference evidence="5 6" key="2">
    <citation type="journal article" date="2020" name="Microbiol. Resour. Announc.">
        <title>Antarctic desert soil bacteria exhibit high novel natural product potential, evaluated through long-read genome sequencing and comparative genomics.</title>
        <authorList>
            <person name="Benaud N."/>
            <person name="Edwards R.J."/>
            <person name="Amos T.G."/>
            <person name="D'Agostino P.M."/>
            <person name="Gutierrez-Chavez C."/>
            <person name="Montgomery K."/>
            <person name="Nicetic I."/>
            <person name="Ferrari B.C."/>
        </authorList>
    </citation>
    <scope>NUCLEOTIDE SEQUENCE [LARGE SCALE GENOMIC DNA]</scope>
    <source>
        <strain evidence="5 6">SPB151</strain>
    </source>
</reference>
<dbReference type="KEGG" id="kqi:F1D05_09025"/>
<feature type="compositionally biased region" description="Low complexity" evidence="3">
    <location>
        <begin position="568"/>
        <end position="580"/>
    </location>
</feature>
<evidence type="ECO:0000256" key="3">
    <source>
        <dbReference type="SAM" id="MobiDB-lite"/>
    </source>
</evidence>
<dbReference type="Proteomes" id="UP000515563">
    <property type="component" value="Chromosome"/>
</dbReference>
<feature type="domain" description="Orc1-like AAA ATPase" evidence="4">
    <location>
        <begin position="4"/>
        <end position="147"/>
    </location>
</feature>
<keyword evidence="6" id="KW-1185">Reference proteome</keyword>
<dbReference type="RefSeq" id="WP_185446835.1">
    <property type="nucleotide sequence ID" value="NZ_CP043661.1"/>
</dbReference>
<reference evidence="6" key="1">
    <citation type="submission" date="2019-09" db="EMBL/GenBank/DDBJ databases">
        <title>Antimicrobial potential of Antarctic Bacteria.</title>
        <authorList>
            <person name="Benaud N."/>
            <person name="Edwards R.J."/>
            <person name="Ferrari B.C."/>
        </authorList>
    </citation>
    <scope>NUCLEOTIDE SEQUENCE [LARGE SCALE GENOMIC DNA]</scope>
    <source>
        <strain evidence="6">SPB151</strain>
    </source>
</reference>
<evidence type="ECO:0000256" key="1">
    <source>
        <dbReference type="ARBA" id="ARBA00022741"/>
    </source>
</evidence>
<proteinExistence type="predicted"/>
<evidence type="ECO:0000259" key="4">
    <source>
        <dbReference type="Pfam" id="PF13191"/>
    </source>
</evidence>
<evidence type="ECO:0000313" key="6">
    <source>
        <dbReference type="Proteomes" id="UP000515563"/>
    </source>
</evidence>
<keyword evidence="2" id="KW-0067">ATP-binding</keyword>